<dbReference type="Gene3D" id="3.40.390.10">
    <property type="entry name" value="Collagenase (Catalytic Domain)"/>
    <property type="match status" value="1"/>
</dbReference>
<evidence type="ECO:0000313" key="3">
    <source>
        <dbReference type="Proteomes" id="UP000800097"/>
    </source>
</evidence>
<organism evidence="2 3">
    <name type="scientific">Westerdykella ornata</name>
    <dbReference type="NCBI Taxonomy" id="318751"/>
    <lineage>
        <taxon>Eukaryota</taxon>
        <taxon>Fungi</taxon>
        <taxon>Dikarya</taxon>
        <taxon>Ascomycota</taxon>
        <taxon>Pezizomycotina</taxon>
        <taxon>Dothideomycetes</taxon>
        <taxon>Pleosporomycetidae</taxon>
        <taxon>Pleosporales</taxon>
        <taxon>Sporormiaceae</taxon>
        <taxon>Westerdykella</taxon>
    </lineage>
</organism>
<dbReference type="EMBL" id="ML986491">
    <property type="protein sequence ID" value="KAF2277258.1"/>
    <property type="molecule type" value="Genomic_DNA"/>
</dbReference>
<dbReference type="GO" id="GO:0008237">
    <property type="term" value="F:metallopeptidase activity"/>
    <property type="evidence" value="ECO:0007669"/>
    <property type="project" value="InterPro"/>
</dbReference>
<reference evidence="2" key="1">
    <citation type="journal article" date="2020" name="Stud. Mycol.">
        <title>101 Dothideomycetes genomes: a test case for predicting lifestyles and emergence of pathogens.</title>
        <authorList>
            <person name="Haridas S."/>
            <person name="Albert R."/>
            <person name="Binder M."/>
            <person name="Bloem J."/>
            <person name="Labutti K."/>
            <person name="Salamov A."/>
            <person name="Andreopoulos B."/>
            <person name="Baker S."/>
            <person name="Barry K."/>
            <person name="Bills G."/>
            <person name="Bluhm B."/>
            <person name="Cannon C."/>
            <person name="Castanera R."/>
            <person name="Culley D."/>
            <person name="Daum C."/>
            <person name="Ezra D."/>
            <person name="Gonzalez J."/>
            <person name="Henrissat B."/>
            <person name="Kuo A."/>
            <person name="Liang C."/>
            <person name="Lipzen A."/>
            <person name="Lutzoni F."/>
            <person name="Magnuson J."/>
            <person name="Mondo S."/>
            <person name="Nolan M."/>
            <person name="Ohm R."/>
            <person name="Pangilinan J."/>
            <person name="Park H.-J."/>
            <person name="Ramirez L."/>
            <person name="Alfaro M."/>
            <person name="Sun H."/>
            <person name="Tritt A."/>
            <person name="Yoshinaga Y."/>
            <person name="Zwiers L.-H."/>
            <person name="Turgeon B."/>
            <person name="Goodwin S."/>
            <person name="Spatafora J."/>
            <person name="Crous P."/>
            <person name="Grigoriev I."/>
        </authorList>
    </citation>
    <scope>NUCLEOTIDE SEQUENCE</scope>
    <source>
        <strain evidence="2">CBS 379.55</strain>
    </source>
</reference>
<dbReference type="OrthoDB" id="4585232at2759"/>
<gene>
    <name evidence="2" type="ORF">EI97DRAFT_493722</name>
</gene>
<dbReference type="InterPro" id="IPR024079">
    <property type="entry name" value="MetalloPept_cat_dom_sf"/>
</dbReference>
<sequence>MHYFNSLVLVALSLPLVAHSKSLYIDYSCTFKPGWNDYWQESLRLARRAGERLDSATDTDFEAVFKRIFRTDKGSTQGQYVRGILKEFVDLSPVTDLKTSDIRVFCDNDRRWGSERPTGGWYDGTNELIFPLKPSCYKPGVLGRAYNGKTFDATDPTSPRAGHNPNRIVVVICDEAFKSGDGLPLRIDHHVEALDLNNVPIGILSYLVSATIVHEFAHALSYEPSTGEMRIRDLPDPQTAYGWKNSIQKPTDMAVNNADNYCYLTLWAVLADMGYTLPRVNEPGLSAQDKQDREDAAVKGRLSRYLDITKRMLKSLKLVARAFSA</sequence>
<dbReference type="GeneID" id="54555547"/>
<evidence type="ECO:0000256" key="1">
    <source>
        <dbReference type="SAM" id="SignalP"/>
    </source>
</evidence>
<keyword evidence="1" id="KW-0732">Signal</keyword>
<dbReference type="Proteomes" id="UP000800097">
    <property type="component" value="Unassembled WGS sequence"/>
</dbReference>
<dbReference type="AlphaFoldDB" id="A0A6A6JMV2"/>
<dbReference type="RefSeq" id="XP_033654797.1">
    <property type="nucleotide sequence ID" value="XM_033802372.1"/>
</dbReference>
<evidence type="ECO:0008006" key="4">
    <source>
        <dbReference type="Google" id="ProtNLM"/>
    </source>
</evidence>
<evidence type="ECO:0000313" key="2">
    <source>
        <dbReference type="EMBL" id="KAF2277258.1"/>
    </source>
</evidence>
<feature type="signal peptide" evidence="1">
    <location>
        <begin position="1"/>
        <end position="20"/>
    </location>
</feature>
<protein>
    <recommendedName>
        <fullName evidence="4">Lysine-specific metallo-endopeptidase domain-containing protein</fullName>
    </recommendedName>
</protein>
<name>A0A6A6JMV2_WESOR</name>
<feature type="chain" id="PRO_5025635697" description="Lysine-specific metallo-endopeptidase domain-containing protein" evidence="1">
    <location>
        <begin position="21"/>
        <end position="325"/>
    </location>
</feature>
<accession>A0A6A6JMV2</accession>
<keyword evidence="3" id="KW-1185">Reference proteome</keyword>
<proteinExistence type="predicted"/>